<dbReference type="GO" id="GO:0003677">
    <property type="term" value="F:DNA binding"/>
    <property type="evidence" value="ECO:0007669"/>
    <property type="project" value="InterPro"/>
</dbReference>
<feature type="domain" description="Nuclease associated modular" evidence="2">
    <location>
        <begin position="47"/>
        <end position="63"/>
    </location>
</feature>
<reference evidence="3" key="1">
    <citation type="journal article" date="2015" name="Nature">
        <title>Complex archaea that bridge the gap between prokaryotes and eukaryotes.</title>
        <authorList>
            <person name="Spang A."/>
            <person name="Saw J.H."/>
            <person name="Jorgensen S.L."/>
            <person name="Zaremba-Niedzwiedzka K."/>
            <person name="Martijn J."/>
            <person name="Lind A.E."/>
            <person name="van Eijk R."/>
            <person name="Schleper C."/>
            <person name="Guy L."/>
            <person name="Ettema T.J."/>
        </authorList>
    </citation>
    <scope>NUCLEOTIDE SEQUENCE</scope>
</reference>
<accession>A0A0F9FRK1</accession>
<dbReference type="InterPro" id="IPR036388">
    <property type="entry name" value="WH-like_DNA-bd_sf"/>
</dbReference>
<evidence type="ECO:0000256" key="1">
    <source>
        <dbReference type="SAM" id="MobiDB-lite"/>
    </source>
</evidence>
<feature type="domain" description="Nuclease associated modular" evidence="2">
    <location>
        <begin position="13"/>
        <end position="29"/>
    </location>
</feature>
<feature type="region of interest" description="Disordered" evidence="1">
    <location>
        <begin position="1"/>
        <end position="61"/>
    </location>
</feature>
<organism evidence="3">
    <name type="scientific">marine sediment metagenome</name>
    <dbReference type="NCBI Taxonomy" id="412755"/>
    <lineage>
        <taxon>unclassified sequences</taxon>
        <taxon>metagenomes</taxon>
        <taxon>ecological metagenomes</taxon>
    </lineage>
</organism>
<gene>
    <name evidence="3" type="ORF">LCGC14_2209680</name>
</gene>
<evidence type="ECO:0000259" key="2">
    <source>
        <dbReference type="SMART" id="SM00496"/>
    </source>
</evidence>
<feature type="compositionally biased region" description="Basic and acidic residues" evidence="1">
    <location>
        <begin position="16"/>
        <end position="26"/>
    </location>
</feature>
<feature type="non-terminal residue" evidence="3">
    <location>
        <position position="1"/>
    </location>
</feature>
<protein>
    <recommendedName>
        <fullName evidence="2">Nuclease associated modular domain-containing protein</fullName>
    </recommendedName>
</protein>
<dbReference type="SMART" id="SM00496">
    <property type="entry name" value="IENR2"/>
    <property type="match status" value="3"/>
</dbReference>
<dbReference type="AlphaFoldDB" id="A0A0F9FRK1"/>
<dbReference type="EMBL" id="LAZR01029296">
    <property type="protein sequence ID" value="KKL60000.1"/>
    <property type="molecule type" value="Genomic_DNA"/>
</dbReference>
<dbReference type="Pfam" id="PF07460">
    <property type="entry name" value="NUMOD3"/>
    <property type="match status" value="1"/>
</dbReference>
<comment type="caution">
    <text evidence="3">The sequence shown here is derived from an EMBL/GenBank/DDBJ whole genome shotgun (WGS) entry which is preliminary data.</text>
</comment>
<sequence>SEANKKKISQSLMGKLHSEETKDKMSKSQRGKKKSELHKLNLSKAKLGKSMSREVKDKMKGHERGAKTYLIIKADGSAEIIKNLTKYCKNNGLSRGHMTETMSGKIKHHKGYRCEKIDKS</sequence>
<dbReference type="SUPFAM" id="SSF64496">
    <property type="entry name" value="DNA-binding domain of intron-encoded endonucleases"/>
    <property type="match status" value="2"/>
</dbReference>
<dbReference type="InterPro" id="IPR003611">
    <property type="entry name" value="NUMOD3"/>
</dbReference>
<proteinExistence type="predicted"/>
<feature type="compositionally biased region" description="Basic residues" evidence="1">
    <location>
        <begin position="27"/>
        <end position="36"/>
    </location>
</feature>
<feature type="compositionally biased region" description="Basic and acidic residues" evidence="1">
    <location>
        <begin position="51"/>
        <end position="61"/>
    </location>
</feature>
<name>A0A0F9FRK1_9ZZZZ</name>
<dbReference type="Gene3D" id="1.10.10.10">
    <property type="entry name" value="Winged helix-like DNA-binding domain superfamily/Winged helix DNA-binding domain"/>
    <property type="match status" value="1"/>
</dbReference>
<feature type="domain" description="Nuclease associated modular" evidence="2">
    <location>
        <begin position="30"/>
        <end position="46"/>
    </location>
</feature>
<evidence type="ECO:0000313" key="3">
    <source>
        <dbReference type="EMBL" id="KKL60000.1"/>
    </source>
</evidence>